<accession>A0C1G8</accession>
<evidence type="ECO:0000256" key="2">
    <source>
        <dbReference type="ARBA" id="ARBA00022737"/>
    </source>
</evidence>
<keyword evidence="6" id="KW-1185">Reference proteome</keyword>
<dbReference type="SUPFAM" id="SSF82171">
    <property type="entry name" value="DPP6 N-terminal domain-like"/>
    <property type="match status" value="1"/>
</dbReference>
<sequence>MDQQAKRINTYLFMSNAASVYTLRNYMLKKFKQLLNNLSHGKILKNEASNLDLEPCIKLRGGGCCGTKKIHSDITYGNQNFEENFASKLQTYTNIIVEKSLNFQDKMNQEEILAAFQWFHNHKEQFNIICKDDALNSQFYELIERIVEQLMKQLIIFLKLSGFLFYLLLQICNVLFRIIFSYQSKNEERYMQAELHKRFLEYIQEIESQIQVESINIWFNGVDFELKMIKTCIAHCRTNSEKGKELAISIMSGLISSLSQLKPSDELIDSLIEGGKFLLLNFYNKQIQNPLQIYEIYYFFEILKWSIVNQLKQGYSVQNIIRQIQDGYQKYIKLSKDWMIHYCWVNLISDLMCYRPIVQKDQLSQLMQIGTANQENWNQLLKQNQIILLPYNKFAGKLKIFGNQNFKVKKFAPLKLFQEYLIQNSSEIQLLQDYINFNFNCQADQQLNEEDLFIQQLTSQSNLELIKDLNNYLGSQKDQLINNFESVKQQVLQYNAQLKNNKVIEIKIIKQDIHFLMKSFKQTSNLILCLLQEINLLVNKELQINSIFQTFLESLNTINAEQLNKIKQQTLTLIQEIENKHIAEFIGNLDQVTAFWIHLSEYTTIQHEELIEGNLEQDQSLEIQLNETIQVFATYCLNIDKFLLQVSTVKRNFLNILKQQNYKDFLKAPISQRHIAEEIIRILYSKLIVKLVNKVQGYFQNMEKVKSKIEEVQDIRKVLKIIYTSLNIHKGIKMMLCVHQKKLNTIFPQFQGIFSSKGVQEADGEQQNQTDINEQIRALILDKKEKLQILFNKYQNTEFTKEQQNDFNNLSYQIYREINDIKKQNWKEQIQEPLILLFQEVRIKLEIFGLVQKERNIIQQEILKLLDSYLQEINQEEKTEELQSCSRDPQLPSSRQELLKLNLGDLIECEKFIKTLEGLIMKSQKLKRIFKSNLIEAATYNQSTNVQLLNKLKSVYTQSLYQIISDISQQTLQFCQQINRNEQMIFSENFIAKLQKQPQIQQVHVRIQILNFNTLCIEDQAPQNQDRKDDIISTMFKELKKSTKTNQEVSIFDMFQNSSYKAREILVFNLIKMQSVVQEEIIQEFCENLLKQIWIIEKHPSVRSLLKNEEMIVMQKKLFSKDLQNFSNKLKTEMQNRFKQIEQLETQILLSDNQEEIKLQLQQEYENFEIYLDNITDMSQRLDISLMFLREISKDLKNIKSSIDKVLTSIKSVEDDIRRLRGKNFMELLSMRKQKVLKQKQENELDQIHIQVTTQDYDPISGNKKTNSKGEFITFLIKNQYDNFDGEVNEFLWSDQEKQKDVMLIKGKAGSGKSRAARNIEEFIWICDSIKPNWIPIYLSLPSLKDPHHNLIDQALESEIYNFDNIQIREFKDAVINGNLKIVVILESYDEMKIDCIGTNLYHTNRLVQDLNLQASGQTVKMIITTREEILNQIGYQTWFYGQSIETLKEIEILPFSQEQSSQYIKIYAEISVKRTIKRFYEFLKQLKGQVISLDEFKQIWSQIENTINSIIMQKQNSEVLFQTQDVDKLILKIQAVEFFNFIKSNQMVSLKKELLQLWGEQKFSQVINNVNINHLLTTPFMMEIIVYVLPKMSQFFSQSNLIRDLLKKNFMVLKREAKKSEVVIEEYQTRQNKNSEDLNQLNVKKEKKNLESEILEQFNLIMEDLDSQNFFEQFSIANSLEYINNNTIFSSRFFKVRYDANFIVSAFRLNQFTAFDFYEIFVNFYHNQQLQKLKDLGKSIKLESVLLDLQDFSIFLAIDMSQRQITQVNYKSKGKLYIKQAEEERKVEVSWEDSYFSDNQDDFEYKTLLRKCMLINSKGSIYSFNHKSIQEFFVAKYILNLIERLFNNESQSVDQTVLQSSSFNKDQFNLSLDHYSGTLEILKPKLKQIGEIKQKLIQIIQLSKIESKKKFLRSASNSLYIISSLREHFDGIDFSNIQIEDTKLNGISFYQCNLNNTCFNNVSIDSCNFNCAKIQNAVWEKLICKEKPSLSGHNSKITQVVFSDDGTTLLSGSQDGTLNIWQVYADEEPKRADLPNNDKLITISKGKNLLACLSENNVYFYNPHNLTQLRFEALVNDNYGDVILSPNDEWLAAQVKQGQVHLWKIENLEKPIQNQRYISKENDKGQINCIAISSNYQLLATCGKQITLWNCNKISDIQEIAELPAQSKNIFGVAFSKDNEILVTGGENKQLKFWNIKDLTNVQLLYSFDQQEIIMQVSYSYDGKMLAARTQSSIKLYEVDKLLEQQDFFKLLPQCHFKIIEISSDCQILTSAEYQTSYQNNSKAKIYVWDIKNFHQIQMIHTLEEHTQNILCLKITNDNKVLGSSSVDQTICLWDLTKYSLIIKLEAHTKKVSNIAFSFDGRQMVSNGDDKTIIFWDITKIDQPQIQTKIQQSTDTKIIAFCPFKSIMVSLAGPTSKGIQFWNTVEFTQIPFEPILDYFLDVSFRKDGNAMVTLSKNIGIRIWKINEQSFQIEKKIPLINLQYLQRGFYLDDENFIIQNNIDVIQLQIQNEEIKYTSKLLFSRNAYGMSVASNSKFVVIGSIKGLEIVVRENQNSPNQISSESNIQYRGFQFSLDSSLISAVFEKGFVIQNIETKQRVKNFEEKNNCLSVGFVSNERVIVGTDTLGGQLILYDIKDWQQITKLSVIQLPRSPYKITFLEQRQQICVYSYYHIILLNLQKLDLIQLIQINKGKKSGEAIFNSDQSFFGVGLDNRIYFQSLSDILILDKIFTLTQPNYLYKNFSQNSEFFSAISKDSIYYQYELNKNQIAKQTNLNLANLEFATLNPQESQLVAIQNAPNQKWRQKLSMIDLETQKTISCFEEIDEEKFVCLKAIFSEDGLNFVSCYLDLTIKLWDAKSCKLLSMFKSDTASIDFLRISSKGILAQTSKEVIKLWNLIALKQQQFEMDGHTDSVNQLCISSDGFQLVTGSNVEIIRWDLIELRKIDVLLTGKRLPSSFCFSTNCQYFAAQDDKQLIHIWKLNTKFMIENHYQQFCIIQDKVAFSLDQTQLIWKHSNSQIFILNLEQVFRSKQLISQPRFSPESRSITINSNILVKTNPFELILTSNNSELKNEDMVGIQVSQTTTIAICHVNQRLALEDQNQSIIIWSLERKQTESILQHSSLKNNKILSMAFSGNGQILYSCHTNEVIKYWNVTDKFALIKSEELKTVNNVDRKILLLYIFPLKEEEFIAVWYEESQVWVDAQVNQIVVQTKEVVVLDEAINYPLSSSNFIAGYNEAKNLVAVQYKANLKIYDVSQQKAKVIVVLEGNYLEKQPRSSILQFSEDGNHLLALGINHTLRFWDISDQNKIVQKINQSKLVETLAFAFINSSTIRIFSKSGEIIDENISEYTQTGVIEEGTQFDFDKANIQLGVYFFFGKFDQRTLYIMDAQTNEIKYTLNQFSSQIKQLQFASSGEKFILGMEDGSILLYMIDSKTLKNYENPICYYTFAKSPLLQASCCNIQQSRFQTIENENFEKLLLTEKGAIK</sequence>
<keyword evidence="4" id="KW-0812">Transmembrane</keyword>
<dbReference type="Gene3D" id="2.160.20.80">
    <property type="entry name" value="E3 ubiquitin-protein ligase SopA"/>
    <property type="match status" value="1"/>
</dbReference>
<feature type="repeat" description="WD" evidence="3">
    <location>
        <begin position="2304"/>
        <end position="2345"/>
    </location>
</feature>
<dbReference type="EMBL" id="CT868033">
    <property type="protein sequence ID" value="CAK64635.1"/>
    <property type="molecule type" value="Genomic_DNA"/>
</dbReference>
<feature type="repeat" description="WD" evidence="3">
    <location>
        <begin position="3279"/>
        <end position="3310"/>
    </location>
</feature>
<dbReference type="eggNOG" id="KOG0266">
    <property type="taxonomic scope" value="Eukaryota"/>
</dbReference>
<dbReference type="InterPro" id="IPR027417">
    <property type="entry name" value="P-loop_NTPase"/>
</dbReference>
<dbReference type="PROSITE" id="PS50082">
    <property type="entry name" value="WD_REPEATS_2"/>
    <property type="match status" value="5"/>
</dbReference>
<dbReference type="Gene3D" id="2.130.10.10">
    <property type="entry name" value="YVTN repeat-like/Quinoprotein amine dehydrogenase"/>
    <property type="match status" value="6"/>
</dbReference>
<protein>
    <recommendedName>
        <fullName evidence="7">WD domain, G-beta repeat protein</fullName>
    </recommendedName>
</protein>
<dbReference type="OMA" id="WNCNKIS"/>
<dbReference type="PROSITE" id="PS00678">
    <property type="entry name" value="WD_REPEATS_1"/>
    <property type="match status" value="2"/>
</dbReference>
<dbReference type="PROSITE" id="PS50294">
    <property type="entry name" value="WD_REPEATS_REGION"/>
    <property type="match status" value="4"/>
</dbReference>
<proteinExistence type="predicted"/>
<keyword evidence="4" id="KW-0472">Membrane</keyword>
<feature type="repeat" description="WD" evidence="3">
    <location>
        <begin position="1991"/>
        <end position="2032"/>
    </location>
</feature>
<keyword evidence="1 3" id="KW-0853">WD repeat</keyword>
<dbReference type="RefSeq" id="XP_001432032.1">
    <property type="nucleotide sequence ID" value="XM_001431995.1"/>
</dbReference>
<evidence type="ECO:0000256" key="4">
    <source>
        <dbReference type="SAM" id="Phobius"/>
    </source>
</evidence>
<gene>
    <name evidence="5" type="ORF">GSPATT00034111001</name>
</gene>
<evidence type="ECO:0000256" key="1">
    <source>
        <dbReference type="ARBA" id="ARBA00022574"/>
    </source>
</evidence>
<dbReference type="CDD" id="cd00200">
    <property type="entry name" value="WD40"/>
    <property type="match status" value="1"/>
</dbReference>
<reference evidence="5 6" key="1">
    <citation type="journal article" date="2006" name="Nature">
        <title>Global trends of whole-genome duplications revealed by the ciliate Paramecium tetraurelia.</title>
        <authorList>
            <consortium name="Genoscope"/>
            <person name="Aury J.-M."/>
            <person name="Jaillon O."/>
            <person name="Duret L."/>
            <person name="Noel B."/>
            <person name="Jubin C."/>
            <person name="Porcel B.M."/>
            <person name="Segurens B."/>
            <person name="Daubin V."/>
            <person name="Anthouard V."/>
            <person name="Aiach N."/>
            <person name="Arnaiz O."/>
            <person name="Billaut A."/>
            <person name="Beisson J."/>
            <person name="Blanc I."/>
            <person name="Bouhouche K."/>
            <person name="Camara F."/>
            <person name="Duharcourt S."/>
            <person name="Guigo R."/>
            <person name="Gogendeau D."/>
            <person name="Katinka M."/>
            <person name="Keller A.-M."/>
            <person name="Kissmehl R."/>
            <person name="Klotz C."/>
            <person name="Koll F."/>
            <person name="Le Moue A."/>
            <person name="Lepere C."/>
            <person name="Malinsky S."/>
            <person name="Nowacki M."/>
            <person name="Nowak J.K."/>
            <person name="Plattner H."/>
            <person name="Poulain J."/>
            <person name="Ruiz F."/>
            <person name="Serrano V."/>
            <person name="Zagulski M."/>
            <person name="Dessen P."/>
            <person name="Betermier M."/>
            <person name="Weissenbach J."/>
            <person name="Scarpelli C."/>
            <person name="Schachter V."/>
            <person name="Sperling L."/>
            <person name="Meyer E."/>
            <person name="Cohen J."/>
            <person name="Wincker P."/>
        </authorList>
    </citation>
    <scope>NUCLEOTIDE SEQUENCE [LARGE SCALE GENOMIC DNA]</scope>
    <source>
        <strain evidence="5 6">Stock d4-2</strain>
    </source>
</reference>
<dbReference type="Proteomes" id="UP000000600">
    <property type="component" value="Unassembled WGS sequence"/>
</dbReference>
<evidence type="ECO:0000313" key="6">
    <source>
        <dbReference type="Proteomes" id="UP000000600"/>
    </source>
</evidence>
<dbReference type="eggNOG" id="KOG0315">
    <property type="taxonomic scope" value="Eukaryota"/>
</dbReference>
<dbReference type="Pfam" id="PF00400">
    <property type="entry name" value="WD40"/>
    <property type="match status" value="5"/>
</dbReference>
<dbReference type="InterPro" id="IPR015943">
    <property type="entry name" value="WD40/YVTN_repeat-like_dom_sf"/>
</dbReference>
<dbReference type="InterPro" id="IPR011047">
    <property type="entry name" value="Quinoprotein_ADH-like_sf"/>
</dbReference>
<dbReference type="SUPFAM" id="SSF50998">
    <property type="entry name" value="Quinoprotein alcohol dehydrogenase-like"/>
    <property type="match status" value="1"/>
</dbReference>
<feature type="transmembrane region" description="Helical" evidence="4">
    <location>
        <begin position="154"/>
        <end position="180"/>
    </location>
</feature>
<dbReference type="InterPro" id="IPR001680">
    <property type="entry name" value="WD40_rpt"/>
</dbReference>
<keyword evidence="2" id="KW-0677">Repeat</keyword>
<dbReference type="InParanoid" id="A0C1G8"/>
<dbReference type="SUPFAM" id="SSF50978">
    <property type="entry name" value="WD40 repeat-like"/>
    <property type="match status" value="2"/>
</dbReference>
<organism evidence="5 6">
    <name type="scientific">Paramecium tetraurelia</name>
    <dbReference type="NCBI Taxonomy" id="5888"/>
    <lineage>
        <taxon>Eukaryota</taxon>
        <taxon>Sar</taxon>
        <taxon>Alveolata</taxon>
        <taxon>Ciliophora</taxon>
        <taxon>Intramacronucleata</taxon>
        <taxon>Oligohymenophorea</taxon>
        <taxon>Peniculida</taxon>
        <taxon>Parameciidae</taxon>
        <taxon>Paramecium</taxon>
    </lineage>
</organism>
<feature type="repeat" description="WD" evidence="3">
    <location>
        <begin position="2346"/>
        <end position="2379"/>
    </location>
</feature>
<dbReference type="HOGENOM" id="CLU_000290_0_0_1"/>
<dbReference type="GeneID" id="5017818"/>
<dbReference type="OrthoDB" id="2443807at2759"/>
<dbReference type="SUPFAM" id="SSF141571">
    <property type="entry name" value="Pentapeptide repeat-like"/>
    <property type="match status" value="1"/>
</dbReference>
<dbReference type="InterPro" id="IPR036322">
    <property type="entry name" value="WD40_repeat_dom_sf"/>
</dbReference>
<keyword evidence="4" id="KW-1133">Transmembrane helix</keyword>
<evidence type="ECO:0000313" key="5">
    <source>
        <dbReference type="EMBL" id="CAK64635.1"/>
    </source>
</evidence>
<dbReference type="InterPro" id="IPR019775">
    <property type="entry name" value="WD40_repeat_CS"/>
</dbReference>
<dbReference type="STRING" id="5888.A0C1G8"/>
<name>A0C1G8_PARTE</name>
<dbReference type="eggNOG" id="KOG0279">
    <property type="taxonomic scope" value="Eukaryota"/>
</dbReference>
<dbReference type="InterPro" id="IPR050349">
    <property type="entry name" value="WD_LIS1/nudF_dynein_reg"/>
</dbReference>
<dbReference type="SUPFAM" id="SSF52540">
    <property type="entry name" value="P-loop containing nucleoside triphosphate hydrolases"/>
    <property type="match status" value="1"/>
</dbReference>
<evidence type="ECO:0008006" key="7">
    <source>
        <dbReference type="Google" id="ProtNLM"/>
    </source>
</evidence>
<dbReference type="SMART" id="SM00320">
    <property type="entry name" value="WD40"/>
    <property type="match status" value="15"/>
</dbReference>
<feature type="repeat" description="WD" evidence="3">
    <location>
        <begin position="2164"/>
        <end position="2205"/>
    </location>
</feature>
<dbReference type="PANTHER" id="PTHR44129">
    <property type="entry name" value="WD REPEAT-CONTAINING PROTEIN POP1"/>
    <property type="match status" value="1"/>
</dbReference>
<dbReference type="KEGG" id="ptm:GSPATT00034111001"/>
<evidence type="ECO:0000256" key="3">
    <source>
        <dbReference type="PROSITE-ProRule" id="PRU00221"/>
    </source>
</evidence>